<protein>
    <submittedName>
        <fullName evidence="3">Toxin ParE1/3/4</fullName>
    </submittedName>
</protein>
<organism evidence="3 4">
    <name type="scientific">Umboniibacter marinipuniceus</name>
    <dbReference type="NCBI Taxonomy" id="569599"/>
    <lineage>
        <taxon>Bacteria</taxon>
        <taxon>Pseudomonadati</taxon>
        <taxon>Pseudomonadota</taxon>
        <taxon>Gammaproteobacteria</taxon>
        <taxon>Cellvibrionales</taxon>
        <taxon>Cellvibrionaceae</taxon>
        <taxon>Umboniibacter</taxon>
    </lineage>
</organism>
<proteinExistence type="inferred from homology"/>
<reference evidence="3 4" key="1">
    <citation type="submission" date="2018-10" db="EMBL/GenBank/DDBJ databases">
        <title>Genomic Encyclopedia of Type Strains, Phase IV (KMG-IV): sequencing the most valuable type-strain genomes for metagenomic binning, comparative biology and taxonomic classification.</title>
        <authorList>
            <person name="Goeker M."/>
        </authorList>
    </citation>
    <scope>NUCLEOTIDE SEQUENCE [LARGE SCALE GENOMIC DNA]</scope>
    <source>
        <strain evidence="3 4">DSM 25080</strain>
    </source>
</reference>
<sequence>MAQVIWTENALLGLREVVEYIELFNPGAASSLAQQVFEATDQLVEFPESCLLVEELPDHNFRQLLVSQLRLLYSYEVDKVTIVHVVRQERSLRKLISEG</sequence>
<dbReference type="PANTHER" id="PTHR33755">
    <property type="entry name" value="TOXIN PARE1-RELATED"/>
    <property type="match status" value="1"/>
</dbReference>
<dbReference type="PANTHER" id="PTHR33755:SF5">
    <property type="entry name" value="TYPE II TOXIN-ANTITOXIN SYSTEM RELE_PARE FAMILY TOXIN"/>
    <property type="match status" value="1"/>
</dbReference>
<evidence type="ECO:0000313" key="3">
    <source>
        <dbReference type="EMBL" id="RMA80950.1"/>
    </source>
</evidence>
<dbReference type="Proteomes" id="UP000267187">
    <property type="component" value="Unassembled WGS sequence"/>
</dbReference>
<keyword evidence="4" id="KW-1185">Reference proteome</keyword>
<keyword evidence="2" id="KW-1277">Toxin-antitoxin system</keyword>
<name>A0A3M0A818_9GAMM</name>
<accession>A0A3M0A818</accession>
<dbReference type="RefSeq" id="WP_121876122.1">
    <property type="nucleotide sequence ID" value="NZ_REFJ01000002.1"/>
</dbReference>
<evidence type="ECO:0000256" key="1">
    <source>
        <dbReference type="ARBA" id="ARBA00006226"/>
    </source>
</evidence>
<dbReference type="InterPro" id="IPR051803">
    <property type="entry name" value="TA_system_RelE-like_toxin"/>
</dbReference>
<dbReference type="Gene3D" id="3.30.2310.20">
    <property type="entry name" value="RelE-like"/>
    <property type="match status" value="1"/>
</dbReference>
<dbReference type="InterPro" id="IPR035093">
    <property type="entry name" value="RelE/ParE_toxin_dom_sf"/>
</dbReference>
<comment type="similarity">
    <text evidence="1">Belongs to the RelE toxin family.</text>
</comment>
<dbReference type="AlphaFoldDB" id="A0A3M0A818"/>
<evidence type="ECO:0000313" key="4">
    <source>
        <dbReference type="Proteomes" id="UP000267187"/>
    </source>
</evidence>
<dbReference type="OrthoDB" id="9798046at2"/>
<comment type="caution">
    <text evidence="3">The sequence shown here is derived from an EMBL/GenBank/DDBJ whole genome shotgun (WGS) entry which is preliminary data.</text>
</comment>
<dbReference type="InterPro" id="IPR007712">
    <property type="entry name" value="RelE/ParE_toxin"/>
</dbReference>
<dbReference type="EMBL" id="REFJ01000002">
    <property type="protein sequence ID" value="RMA80950.1"/>
    <property type="molecule type" value="Genomic_DNA"/>
</dbReference>
<dbReference type="Pfam" id="PF05016">
    <property type="entry name" value="ParE_toxin"/>
    <property type="match status" value="1"/>
</dbReference>
<evidence type="ECO:0000256" key="2">
    <source>
        <dbReference type="ARBA" id="ARBA00022649"/>
    </source>
</evidence>
<gene>
    <name evidence="3" type="ORF">DFR27_0739</name>
</gene>